<keyword evidence="2" id="KW-1185">Reference proteome</keyword>
<organism evidence="1 2">
    <name type="scientific">Micromonospora maris</name>
    <dbReference type="NCBI Taxonomy" id="1003110"/>
    <lineage>
        <taxon>Bacteria</taxon>
        <taxon>Bacillati</taxon>
        <taxon>Actinomycetota</taxon>
        <taxon>Actinomycetes</taxon>
        <taxon>Micromonosporales</taxon>
        <taxon>Micromonosporaceae</taxon>
        <taxon>Micromonospora</taxon>
    </lineage>
</organism>
<accession>A0A9X0HZP4</accession>
<proteinExistence type="predicted"/>
<protein>
    <submittedName>
        <fullName evidence="1">Uncharacterized protein</fullName>
    </submittedName>
</protein>
<comment type="caution">
    <text evidence="1">The sequence shown here is derived from an EMBL/GenBank/DDBJ whole genome shotgun (WGS) entry which is preliminary data.</text>
</comment>
<evidence type="ECO:0000313" key="2">
    <source>
        <dbReference type="Proteomes" id="UP000053246"/>
    </source>
</evidence>
<dbReference type="EMBL" id="LMWI01000002">
    <property type="protein sequence ID" value="KUJ44074.1"/>
    <property type="molecule type" value="Genomic_DNA"/>
</dbReference>
<evidence type="ECO:0000313" key="1">
    <source>
        <dbReference type="EMBL" id="KUJ44074.1"/>
    </source>
</evidence>
<dbReference type="AlphaFoldDB" id="A0A9X0HZP4"/>
<gene>
    <name evidence="1" type="ORF">ADL17_12590</name>
</gene>
<sequence length="59" mass="6624">MASTGAHDRFWIDVDRWLRGPDPRTLLMTARMDARDPSVLDELSSADGSLAFFVDLNQS</sequence>
<dbReference type="Proteomes" id="UP000053246">
    <property type="component" value="Unassembled WGS sequence"/>
</dbReference>
<name>A0A9X0HZP4_9ACTN</name>
<reference evidence="1 2" key="1">
    <citation type="submission" date="2015-10" db="EMBL/GenBank/DDBJ databases">
        <authorList>
            <person name="Ju K.-S."/>
            <person name="Doroghazi J.R."/>
            <person name="Metcalf W.W."/>
        </authorList>
    </citation>
    <scope>NUCLEOTIDE SEQUENCE [LARGE SCALE GENOMIC DNA]</scope>
    <source>
        <strain evidence="1 2">NRRL B-24793</strain>
    </source>
</reference>
<dbReference type="RefSeq" id="WP_013733224.1">
    <property type="nucleotide sequence ID" value="NZ_LMWI01000002.1"/>
</dbReference>